<dbReference type="ChiTaRS" id="SMAD1">
    <property type="organism name" value="human"/>
</dbReference>
<evidence type="ECO:0000313" key="2">
    <source>
        <dbReference type="Proteomes" id="UP000005640"/>
    </source>
</evidence>
<evidence type="ECO:0000313" key="1">
    <source>
        <dbReference type="Ensembl" id="ENSP00000421601.1"/>
    </source>
</evidence>
<accession>A0A1D5RMR4</accession>
<dbReference type="Ensembl" id="ENST00000507367.1">
    <property type="protein sequence ID" value="ENSP00000421601.1"/>
    <property type="gene ID" value="ENSG00000170365.11"/>
</dbReference>
<reference evidence="1" key="4">
    <citation type="submission" date="2025-08" db="UniProtKB">
        <authorList>
            <consortium name="Ensembl"/>
        </authorList>
    </citation>
    <scope>IDENTIFICATION</scope>
</reference>
<name>A0A1D5RMR4_HUMAN</name>
<dbReference type="EMBL" id="AC093796">
    <property type="status" value="NOT_ANNOTATED_CDS"/>
    <property type="molecule type" value="Genomic_DNA"/>
</dbReference>
<proteinExistence type="predicted"/>
<keyword evidence="2" id="KW-1185">Reference proteome</keyword>
<dbReference type="OpenTargets" id="ENSG00000170365"/>
<gene>
    <name evidence="1" type="primary">SMAD1</name>
</gene>
<dbReference type="ExpressionAtlas" id="A0A1D5RMR4">
    <property type="expression patterns" value="baseline and differential"/>
</dbReference>
<dbReference type="Ensembl" id="ENST00000507367.1">
    <property type="protein sequence ID" value="ENSP00000421601.1"/>
    <property type="gene ID" value="ENSG00000170365.10"/>
</dbReference>
<reference evidence="1" key="5">
    <citation type="submission" date="2025-09" db="UniProtKB">
        <authorList>
            <consortium name="Ensembl"/>
        </authorList>
    </citation>
    <scope>IDENTIFICATION</scope>
</reference>
<dbReference type="GeneTree" id="ENSGT00940000154391"/>
<feature type="non-terminal residue" evidence="1">
    <location>
        <position position="10"/>
    </location>
</feature>
<sequence>MNVTSLFSFT</sequence>
<dbReference type="OMA" id="FIQSRNC"/>
<dbReference type="Antibodypedia" id="3950">
    <property type="antibodies" value="1359 antibodies from 44 providers"/>
</dbReference>
<protein>
    <submittedName>
        <fullName evidence="1">SMAD family member 1</fullName>
    </submittedName>
</protein>
<dbReference type="VEuPathDB" id="HostDB:ENSG00000170365"/>
<reference evidence="1 2" key="1">
    <citation type="journal article" date="2001" name="Nature">
        <title>Initial sequencing and analysis of the human genome.</title>
        <authorList>
            <consortium name="International Human Genome Sequencing Consortium"/>
            <person name="Lander E.S."/>
            <person name="Linton L.M."/>
            <person name="Birren B."/>
            <person name="Nusbaum C."/>
            <person name="Zody M.C."/>
            <person name="Baldwin J."/>
            <person name="Devon K."/>
            <person name="Dewar K."/>
            <person name="Doyle M."/>
            <person name="FitzHugh W."/>
            <person name="Funke R."/>
            <person name="Gage D."/>
            <person name="Harris K."/>
            <person name="Heaford A."/>
            <person name="Howland J."/>
            <person name="Kann L."/>
            <person name="Lehoczky J."/>
            <person name="LeVine R."/>
            <person name="McEwan P."/>
            <person name="McKernan K."/>
            <person name="Meldrim J."/>
            <person name="Mesirov J.P."/>
            <person name="Miranda C."/>
            <person name="Morris W."/>
            <person name="Naylor J."/>
            <person name="Raymond C."/>
            <person name="Rosetti M."/>
            <person name="Santos R."/>
            <person name="Sheridan A."/>
            <person name="Sougnez C."/>
            <person name="Stange-Thomann N."/>
            <person name="Stojanovic N."/>
            <person name="Subramanian A."/>
            <person name="Wyman D."/>
            <person name="Rogers J."/>
            <person name="Sulston J."/>
            <person name="Ainscough R."/>
            <person name="Beck S."/>
            <person name="Bentley D."/>
            <person name="Burton J."/>
            <person name="Clee C."/>
            <person name="Carter N."/>
            <person name="Coulson A."/>
            <person name="Deadman R."/>
            <person name="Deloukas P."/>
            <person name="Dunham A."/>
            <person name="Dunham I."/>
            <person name="Durbin R."/>
            <person name="French L."/>
            <person name="Grafham D."/>
            <person name="Gregory S."/>
            <person name="Hubbard T."/>
            <person name="Humphray S."/>
            <person name="Hunt A."/>
            <person name="Jones M."/>
            <person name="Lloyd C."/>
            <person name="McMurray A."/>
            <person name="Matthews L."/>
            <person name="Mercer S."/>
            <person name="Milne S."/>
            <person name="Mullikin J.C."/>
            <person name="Mungall A."/>
            <person name="Plumb R."/>
            <person name="Ross M."/>
            <person name="Shownkeen R."/>
            <person name="Sims S."/>
            <person name="Waterston R.H."/>
            <person name="Wilson R.K."/>
            <person name="Hillier L.W."/>
            <person name="McPherson J.D."/>
            <person name="Marra M.A."/>
            <person name="Mardis E.R."/>
            <person name="Fulton L.A."/>
            <person name="Chinwalla A.T."/>
            <person name="Pepin K.H."/>
            <person name="Gish W.R."/>
            <person name="Chissoe S.L."/>
            <person name="Wendl M.C."/>
            <person name="Delehaunty K.D."/>
            <person name="Miner T.L."/>
            <person name="Delehaunty A."/>
            <person name="Kramer J.B."/>
            <person name="Cook L.L."/>
            <person name="Fulton R.S."/>
            <person name="Johnson D.L."/>
            <person name="Minx P.J."/>
            <person name="Clifton S.W."/>
            <person name="Hawkins T."/>
            <person name="Branscomb E."/>
            <person name="Predki P."/>
            <person name="Richardson P."/>
            <person name="Wenning S."/>
            <person name="Slezak T."/>
            <person name="Doggett N."/>
            <person name="Cheng J.F."/>
            <person name="Olsen A."/>
            <person name="Lucas S."/>
            <person name="Elkin C."/>
            <person name="Uberbacher E."/>
            <person name="Frazier M."/>
            <person name="Gibbs R.A."/>
            <person name="Muzny D.M."/>
            <person name="Scherer S.E."/>
            <person name="Bouck J.B."/>
            <person name="Sodergren E.J."/>
            <person name="Worley K.C."/>
            <person name="Rives C.M."/>
            <person name="Gorrell J.H."/>
            <person name="Metzker M.L."/>
            <person name="Naylor S.L."/>
            <person name="Kucherlapati R.S."/>
            <person name="Nelson D.L."/>
            <person name="Weinstock G.M."/>
            <person name="Sakaki Y."/>
            <person name="Fujiyama A."/>
            <person name="Hattori M."/>
            <person name="Yada T."/>
            <person name="Toyoda A."/>
            <person name="Itoh T."/>
            <person name="Kawagoe C."/>
            <person name="Watanabe H."/>
            <person name="Totoki Y."/>
            <person name="Taylor T."/>
            <person name="Weissenbach J."/>
            <person name="Heilig R."/>
            <person name="Saurin W."/>
            <person name="Artiguenave F."/>
            <person name="Brottier P."/>
            <person name="Bruls T."/>
            <person name="Pelletier E."/>
            <person name="Robert C."/>
            <person name="Wincker P."/>
            <person name="Smith D.R."/>
            <person name="Doucette-Stamm L."/>
            <person name="Rubenfield M."/>
            <person name="Weinstock K."/>
            <person name="Lee H.M."/>
            <person name="Dubois J."/>
            <person name="Rosenthal A."/>
            <person name="Platzer M."/>
            <person name="Nyakatura G."/>
            <person name="Taudien S."/>
            <person name="Rump A."/>
            <person name="Yang H."/>
            <person name="Yu J."/>
            <person name="Wang J."/>
            <person name="Huang G."/>
            <person name="Gu J."/>
            <person name="Hood L."/>
            <person name="Rowen L."/>
            <person name="Madan A."/>
            <person name="Qin S."/>
            <person name="Davis R.W."/>
            <person name="Federspiel N.A."/>
            <person name="Abola A.P."/>
            <person name="Proctor M.J."/>
            <person name="Myers R.M."/>
            <person name="Schmutz J."/>
            <person name="Dickson M."/>
            <person name="Grimwood J."/>
            <person name="Cox D.R."/>
            <person name="Olson M.V."/>
            <person name="Kaul R."/>
            <person name="Raymond C."/>
            <person name="Shimizu N."/>
            <person name="Kawasaki K."/>
            <person name="Minoshima S."/>
            <person name="Evans G.A."/>
            <person name="Athanasiou M."/>
            <person name="Schultz R."/>
            <person name="Roe B.A."/>
            <person name="Chen F."/>
            <person name="Pan H."/>
            <person name="Ramser J."/>
            <person name="Lehrach H."/>
            <person name="Reinhardt R."/>
            <person name="McCombie W.R."/>
            <person name="de la Bastide M."/>
            <person name="Dedhia N."/>
            <person name="Blocker H."/>
            <person name="Hornischer K."/>
            <person name="Nordsiek G."/>
            <person name="Agarwala R."/>
            <person name="Aravind L."/>
            <person name="Bailey J.A."/>
            <person name="Bateman A."/>
            <person name="Batzoglou S."/>
            <person name="Birney E."/>
            <person name="Bork P."/>
            <person name="Brown D.G."/>
            <person name="Burge C.B."/>
            <person name="Cerutti L."/>
            <person name="Chen H.C."/>
            <person name="Church D."/>
            <person name="Clamp M."/>
            <person name="Copley R.R."/>
            <person name="Doerks T."/>
            <person name="Eddy S.R."/>
            <person name="Eichler E.E."/>
            <person name="Furey T.S."/>
            <person name="Galagan J."/>
            <person name="Gilbert J.G."/>
            <person name="Harmon C."/>
            <person name="Hayashizaki Y."/>
            <person name="Haussler D."/>
            <person name="Hermjakob H."/>
            <person name="Hokamp K."/>
            <person name="Jang W."/>
            <person name="Johnson L.S."/>
            <person name="Jones T.A."/>
            <person name="Kasif S."/>
            <person name="Kaspryzk A."/>
            <person name="Kennedy S."/>
            <person name="Kent W.J."/>
            <person name="Kitts P."/>
            <person name="Koonin E.V."/>
            <person name="Korf I."/>
            <person name="Kulp D."/>
            <person name="Lancet D."/>
            <person name="Lowe T.M."/>
            <person name="McLysaght A."/>
            <person name="Mikkelsen T."/>
            <person name="Moran J.V."/>
            <person name="Mulder N."/>
            <person name="Pollara V.J."/>
            <person name="Ponting C.P."/>
            <person name="Schuler G."/>
            <person name="Schultz J."/>
            <person name="Slater G."/>
            <person name="Smit A.F."/>
            <person name="Stupka E."/>
            <person name="Szustakowski J."/>
            <person name="Thierry-Mieg D."/>
            <person name="Thierry-Mieg J."/>
            <person name="Wagner L."/>
            <person name="Wallis J."/>
            <person name="Wheeler R."/>
            <person name="Williams A."/>
            <person name="Wolf Y.I."/>
            <person name="Wolfe K.H."/>
            <person name="Yang S.P."/>
            <person name="Yeh R.F."/>
            <person name="Collins F."/>
            <person name="Guyer M.S."/>
            <person name="Peterson J."/>
            <person name="Felsenfeld A."/>
            <person name="Wetterstrand K.A."/>
            <person name="Patrinos A."/>
            <person name="Morgan M.J."/>
            <person name="de Jong P."/>
            <person name="Catanese J.J."/>
            <person name="Osoegawa K."/>
            <person name="Shizuya H."/>
            <person name="Choi S."/>
            <person name="Chen Y.J."/>
        </authorList>
    </citation>
    <scope>NUCLEOTIDE SEQUENCE [LARGE SCALE GENOMIC DNA]</scope>
</reference>
<dbReference type="Bgee" id="ENSG00000170365">
    <property type="expression patterns" value="Expressed in secondary oocyte and 217 other cell types or tissues"/>
</dbReference>
<reference evidence="1 2" key="2">
    <citation type="journal article" date="2004" name="Nature">
        <title>Finishing the euchromatic sequence of the human genome.</title>
        <authorList>
            <consortium name="International Human Genome Sequencing Consortium"/>
        </authorList>
    </citation>
    <scope>NUCLEOTIDE SEQUENCE [LARGE SCALE GENOMIC DNA]</scope>
</reference>
<dbReference type="OrthoDB" id="5794312at2759"/>
<reference evidence="1 2" key="3">
    <citation type="journal article" date="2005" name="Nature">
        <title>Generation and annotation of the DNA sequences of human chromosomes 2 and 4.</title>
        <authorList>
            <person name="Hillier L.W."/>
            <person name="Graves T.A."/>
            <person name="Fulton R.S."/>
            <person name="Fulton L.A."/>
            <person name="Pepin K.H."/>
            <person name="Minx P."/>
            <person name="Wagner-McPherson C."/>
            <person name="Layman D."/>
            <person name="Wylie K."/>
            <person name="Sekhon M."/>
            <person name="Becker M.C."/>
            <person name="Fewell G.A."/>
            <person name="Delehaunty K.D."/>
            <person name="Miner T.L."/>
            <person name="Nash W.E."/>
            <person name="Kremitzki C."/>
            <person name="Oddy L."/>
            <person name="Du H."/>
            <person name="Sun H."/>
            <person name="Bradshaw-Cordum H."/>
            <person name="Ali J."/>
            <person name="Carter J."/>
            <person name="Cordes M."/>
            <person name="Harris A."/>
            <person name="Isak A."/>
            <person name="van Brunt A."/>
            <person name="Nguyen C."/>
            <person name="Du F."/>
            <person name="Courtney L."/>
            <person name="Kalicki J."/>
            <person name="Ozersky P."/>
            <person name="Abbott S."/>
            <person name="Armstrong J."/>
            <person name="Belter E.A."/>
            <person name="Caruso L."/>
            <person name="Cedroni M."/>
            <person name="Cotton M."/>
            <person name="Davidson T."/>
            <person name="Desai A."/>
            <person name="Elliott G."/>
            <person name="Erb T."/>
            <person name="Fronick C."/>
            <person name="Gaige T."/>
            <person name="Haakenson W."/>
            <person name="Haglund K."/>
            <person name="Holmes A."/>
            <person name="Harkins R."/>
            <person name="Kim K."/>
            <person name="Kruchowski S.S."/>
            <person name="Strong C.M."/>
            <person name="Grewal N."/>
            <person name="Goyea E."/>
            <person name="Hou S."/>
            <person name="Levy A."/>
            <person name="Martinka S."/>
            <person name="Mead K."/>
            <person name="McLellan M.D."/>
            <person name="Meyer R."/>
            <person name="Randall-Maher J."/>
            <person name="Tomlinson C."/>
            <person name="Dauphin-Kohlberg S."/>
            <person name="Kozlowicz-Reilly A."/>
            <person name="Shah N."/>
            <person name="Swearengen-Shahid S."/>
            <person name="Snider J."/>
            <person name="Strong J.T."/>
            <person name="Thompson J."/>
            <person name="Yoakum M."/>
            <person name="Leonard S."/>
            <person name="Pearman C."/>
            <person name="Trani L."/>
            <person name="Radionenko M."/>
            <person name="Waligorski J.E."/>
            <person name="Wang C."/>
            <person name="Rock S.M."/>
            <person name="Tin-Wollam A.M."/>
            <person name="Maupin R."/>
            <person name="Latreille P."/>
            <person name="Wendl M.C."/>
            <person name="Yang S.P."/>
            <person name="Pohl C."/>
            <person name="Wallis J.W."/>
            <person name="Spieth J."/>
            <person name="Bieri T.A."/>
            <person name="Berkowicz N."/>
            <person name="Nelson J.O."/>
            <person name="Osborne J."/>
            <person name="Ding L."/>
            <person name="Meyer R."/>
            <person name="Sabo A."/>
            <person name="Shotland Y."/>
            <person name="Sinha P."/>
            <person name="Wohldmann P.E."/>
            <person name="Cook L.L."/>
            <person name="Hickenbotham M.T."/>
            <person name="Eldred J."/>
            <person name="Williams D."/>
            <person name="Jones T.A."/>
            <person name="She X."/>
            <person name="Ciccarelli F.D."/>
            <person name="Izaurralde E."/>
            <person name="Taylor J."/>
            <person name="Schmutz J."/>
            <person name="Myers R.M."/>
            <person name="Cox D.R."/>
            <person name="Huang X."/>
            <person name="McPherson J.D."/>
            <person name="Mardis E.R."/>
            <person name="Clifton S.W."/>
            <person name="Warren W.C."/>
            <person name="Chinwalla A.T."/>
            <person name="Eddy S.R."/>
            <person name="Marra M.A."/>
            <person name="Ovcharenko I."/>
            <person name="Furey T.S."/>
            <person name="Miller W."/>
            <person name="Eichler E.E."/>
            <person name="Bork P."/>
            <person name="Suyama M."/>
            <person name="Torrents D."/>
            <person name="Waterston R.H."/>
            <person name="Wilson R.K."/>
        </authorList>
    </citation>
    <scope>NUCLEOTIDE SEQUENCE [LARGE SCALE GENOMIC DNA]</scope>
</reference>
<dbReference type="HGNC" id="HGNC:6767">
    <property type="gene designation" value="SMAD1"/>
</dbReference>
<dbReference type="Proteomes" id="UP000005640">
    <property type="component" value="Chromosome 4"/>
</dbReference>
<organism evidence="1 2">
    <name type="scientific">Homo sapiens</name>
    <name type="common">Human</name>
    <dbReference type="NCBI Taxonomy" id="9606"/>
    <lineage>
        <taxon>Eukaryota</taxon>
        <taxon>Metazoa</taxon>
        <taxon>Chordata</taxon>
        <taxon>Craniata</taxon>
        <taxon>Vertebrata</taxon>
        <taxon>Euteleostomi</taxon>
        <taxon>Mammalia</taxon>
        <taxon>Eutheria</taxon>
        <taxon>Euarchontoglires</taxon>
        <taxon>Primates</taxon>
        <taxon>Haplorrhini</taxon>
        <taxon>Catarrhini</taxon>
        <taxon>Hominidae</taxon>
        <taxon>Homo</taxon>
    </lineage>
</organism>